<dbReference type="PATRIC" id="fig|358396.7.peg.1271"/>
<keyword evidence="4" id="KW-1185">Reference proteome</keyword>
<evidence type="ECO:0000313" key="3">
    <source>
        <dbReference type="EMBL" id="EMA35080.1"/>
    </source>
</evidence>
<accession>M0LSL2</accession>
<dbReference type="KEGG" id="hlc:CHINAEXTREME03035"/>
<reference evidence="2" key="3">
    <citation type="submission" date="2017-01" db="EMBL/GenBank/DDBJ databases">
        <authorList>
            <person name="Mah S.A."/>
            <person name="Swanson W.J."/>
            <person name="Moy G.W."/>
            <person name="Vacquier V.D."/>
        </authorList>
    </citation>
    <scope>NUCLEOTIDE SEQUENCE</scope>
    <source>
        <strain evidence="2">AJ5</strain>
    </source>
</reference>
<evidence type="ECO:0000256" key="1">
    <source>
        <dbReference type="SAM" id="MobiDB-lite"/>
    </source>
</evidence>
<dbReference type="InterPro" id="IPR055710">
    <property type="entry name" value="DUF7286"/>
</dbReference>
<proteinExistence type="predicted"/>
<dbReference type="Proteomes" id="UP000011555">
    <property type="component" value="Unassembled WGS sequence"/>
</dbReference>
<feature type="region of interest" description="Disordered" evidence="1">
    <location>
        <begin position="739"/>
        <end position="763"/>
    </location>
</feature>
<evidence type="ECO:0000313" key="4">
    <source>
        <dbReference type="Proteomes" id="UP000011555"/>
    </source>
</evidence>
<dbReference type="Proteomes" id="UP000186547">
    <property type="component" value="Chromosome"/>
</dbReference>
<gene>
    <name evidence="3" type="ORF">C445_06275</name>
    <name evidence="2" type="ORF">CHINAEXTREME_03035</name>
</gene>
<dbReference type="AlphaFoldDB" id="M0LSL2"/>
<name>M0LSL2_NATLA</name>
<reference evidence="2 5" key="1">
    <citation type="journal article" date="2011" name="J. Bacteriol.">
        <title>Genome sequence of Halobiforma lacisalsi AJ5, an extremely halophilic archaeon which harbors a bop gene.</title>
        <authorList>
            <person name="Jiang X."/>
            <person name="Wang S."/>
            <person name="Cheng H."/>
            <person name="Huo Y."/>
            <person name="Zhang X."/>
            <person name="Zhu X."/>
            <person name="Han X."/>
            <person name="Ni P."/>
            <person name="Wu M."/>
        </authorList>
    </citation>
    <scope>NUCLEOTIDE SEQUENCE [LARGE SCALE GENOMIC DNA]</scope>
    <source>
        <strain evidence="2 5">AJ5</strain>
    </source>
</reference>
<evidence type="ECO:0000313" key="2">
    <source>
        <dbReference type="EMBL" id="APW96807.1"/>
    </source>
</evidence>
<dbReference type="Pfam" id="PF23957">
    <property type="entry name" value="DUF7286"/>
    <property type="match status" value="2"/>
</dbReference>
<dbReference type="eggNOG" id="arCOG02945">
    <property type="taxonomic scope" value="Archaea"/>
</dbReference>
<dbReference type="EMBL" id="AOLZ01000029">
    <property type="protein sequence ID" value="EMA35080.1"/>
    <property type="molecule type" value="Genomic_DNA"/>
</dbReference>
<dbReference type="EMBL" id="CP019285">
    <property type="protein sequence ID" value="APW96807.1"/>
    <property type="molecule type" value="Genomic_DNA"/>
</dbReference>
<reference evidence="3 4" key="2">
    <citation type="journal article" date="2014" name="PLoS Genet.">
        <title>Phylogenetically driven sequencing of extremely halophilic archaea reveals strategies for static and dynamic osmo-response.</title>
        <authorList>
            <person name="Becker E.A."/>
            <person name="Seitzer P.M."/>
            <person name="Tritt A."/>
            <person name="Larsen D."/>
            <person name="Krusor M."/>
            <person name="Yao A.I."/>
            <person name="Wu D."/>
            <person name="Madern D."/>
            <person name="Eisen J.A."/>
            <person name="Darling A.E."/>
            <person name="Facciotti M.T."/>
        </authorList>
    </citation>
    <scope>NUCLEOTIDE SEQUENCE [LARGE SCALE GENOMIC DNA]</scope>
    <source>
        <strain evidence="3 4">AJ5</strain>
    </source>
</reference>
<sequence>MLFELHERTERFERGLNDGFREADGYEGFSRKLAARLYPLVWGKAYYDRLDNDPSERAFENVTPNEHTEVLANDAIFALQKDAFGDGAVDPYEDRVMRGASACLAVDLGEEVVDADLEDMETLCESDYVFGDVEGELEDPPTIQELLTLVLEDYVRGEMEVELEIHPFAEAAFVETTGFTMDGLEDEFYEDLNESDRFDETYLESHYQEELINAEEVTGLKNVVGKLESEVNKIESTDSVKESVSSIYKAEISLEENIIRENTLPDANIMEGPTGSENHTYQGREYLIFPGDGADVRFSERKEDTADLERNLVDINITFENVVQEQVHWEGHGNASNVTIDSDRKSITYTAEFTIAGEFAPDATVDRSRGMETALERGGAAGPIGVDNFDGAAMESVEELFGTRSEDTLESRIESQSSTILNRDDFESAIDYDTEGELDLQEDDIDTWLQNELSETHLTVVTEVEPLEVDLFDMVTGESPIYEFESKVAELEDDVVYDGIDGSYENAPDMARAEVRQRYFENIYAWIETMGQIHDDSNDAADEMIGELLGGANDMLEDSVGFFQGVLANPEEALGDDPHDEWALAGGSPLHEDVRLVVDGSPTYLPLETVERGEVPAVRPDGNGPLNPAPAAHAPLGAKYENEVGFPGAPVVPWPQFFFLQLDAWQVDVKGEYARFEVRATSGDGPRTDSTTYVREDKAVYIDATNADGKVKAGSVDPIAFENSVPVVTFVPSPQLLPRGSPGVGNTGQETNESDNWTEIGDV</sequence>
<evidence type="ECO:0000313" key="5">
    <source>
        <dbReference type="Proteomes" id="UP000186547"/>
    </source>
</evidence>
<feature type="compositionally biased region" description="Polar residues" evidence="1">
    <location>
        <begin position="747"/>
        <end position="757"/>
    </location>
</feature>
<organism evidence="3 4">
    <name type="scientific">Natronobacterium lacisalsi AJ5</name>
    <dbReference type="NCBI Taxonomy" id="358396"/>
    <lineage>
        <taxon>Archaea</taxon>
        <taxon>Methanobacteriati</taxon>
        <taxon>Methanobacteriota</taxon>
        <taxon>Stenosarchaea group</taxon>
        <taxon>Halobacteria</taxon>
        <taxon>Halobacteriales</taxon>
        <taxon>Natrialbaceae</taxon>
        <taxon>Natronobacterium</taxon>
    </lineage>
</organism>
<protein>
    <submittedName>
        <fullName evidence="3">Uncharacterized protein</fullName>
    </submittedName>
</protein>